<evidence type="ECO:0000256" key="5">
    <source>
        <dbReference type="ARBA" id="ARBA00013180"/>
    </source>
</evidence>
<evidence type="ECO:0000256" key="4">
    <source>
        <dbReference type="ARBA" id="ARBA00007439"/>
    </source>
</evidence>
<dbReference type="GO" id="GO:0005829">
    <property type="term" value="C:cytosol"/>
    <property type="evidence" value="ECO:0007669"/>
    <property type="project" value="TreeGrafter"/>
</dbReference>
<dbReference type="GO" id="GO:0047465">
    <property type="term" value="F:N-acylglucosamine-6-phosphate 2-epimerase activity"/>
    <property type="evidence" value="ECO:0007669"/>
    <property type="project" value="UniProtKB-EC"/>
</dbReference>
<proteinExistence type="inferred from homology"/>
<keyword evidence="10" id="KW-1185">Reference proteome</keyword>
<keyword evidence="7" id="KW-0119">Carbohydrate metabolism</keyword>
<evidence type="ECO:0000256" key="1">
    <source>
        <dbReference type="ARBA" id="ARBA00000056"/>
    </source>
</evidence>
<dbReference type="GO" id="GO:0006053">
    <property type="term" value="P:N-acetylmannosamine catabolic process"/>
    <property type="evidence" value="ECO:0007669"/>
    <property type="project" value="TreeGrafter"/>
</dbReference>
<dbReference type="AlphaFoldDB" id="A0A9X2GF76"/>
<evidence type="ECO:0000256" key="8">
    <source>
        <dbReference type="SAM" id="MobiDB-lite"/>
    </source>
</evidence>
<feature type="region of interest" description="Disordered" evidence="8">
    <location>
        <begin position="1"/>
        <end position="37"/>
    </location>
</feature>
<dbReference type="GO" id="GO:0019262">
    <property type="term" value="P:N-acetylneuraminate catabolic process"/>
    <property type="evidence" value="ECO:0007669"/>
    <property type="project" value="TreeGrafter"/>
</dbReference>
<organism evidence="9 10">
    <name type="scientific">Nonomuraea thailandensis</name>
    <dbReference type="NCBI Taxonomy" id="1188745"/>
    <lineage>
        <taxon>Bacteria</taxon>
        <taxon>Bacillati</taxon>
        <taxon>Actinomycetota</taxon>
        <taxon>Actinomycetes</taxon>
        <taxon>Streptosporangiales</taxon>
        <taxon>Streptosporangiaceae</taxon>
        <taxon>Nonomuraea</taxon>
    </lineage>
</organism>
<comment type="pathway">
    <text evidence="3">Amino-sugar metabolism; N-acetylneuraminate degradation; D-fructose 6-phosphate from N-acetylneuraminate: step 3/5.</text>
</comment>
<evidence type="ECO:0000256" key="3">
    <source>
        <dbReference type="ARBA" id="ARBA00005081"/>
    </source>
</evidence>
<accession>A0A9X2GF76</accession>
<gene>
    <name evidence="9" type="ORF">HD597_005054</name>
</gene>
<evidence type="ECO:0000313" key="10">
    <source>
        <dbReference type="Proteomes" id="UP001139648"/>
    </source>
</evidence>
<dbReference type="RefSeq" id="WP_253745129.1">
    <property type="nucleotide sequence ID" value="NZ_BAABKA010000067.1"/>
</dbReference>
<dbReference type="InterPro" id="IPR011060">
    <property type="entry name" value="RibuloseP-bd_barrel"/>
</dbReference>
<dbReference type="InterPro" id="IPR007260">
    <property type="entry name" value="NanE"/>
</dbReference>
<evidence type="ECO:0000256" key="7">
    <source>
        <dbReference type="ARBA" id="ARBA00023277"/>
    </source>
</evidence>
<dbReference type="Proteomes" id="UP001139648">
    <property type="component" value="Unassembled WGS sequence"/>
</dbReference>
<dbReference type="PANTHER" id="PTHR36204:SF1">
    <property type="entry name" value="N-ACETYLMANNOSAMINE-6-PHOSPHATE 2-EPIMERASE-RELATED"/>
    <property type="match status" value="1"/>
</dbReference>
<evidence type="ECO:0000256" key="6">
    <source>
        <dbReference type="ARBA" id="ARBA00023235"/>
    </source>
</evidence>
<protein>
    <recommendedName>
        <fullName evidence="5">N-acylglucosamine-6-phosphate 2-epimerase</fullName>
        <ecNumber evidence="5">5.1.3.9</ecNumber>
    </recommendedName>
</protein>
<dbReference type="SUPFAM" id="SSF51366">
    <property type="entry name" value="Ribulose-phoshate binding barrel"/>
    <property type="match status" value="1"/>
</dbReference>
<evidence type="ECO:0000313" key="9">
    <source>
        <dbReference type="EMBL" id="MCP2358034.1"/>
    </source>
</evidence>
<dbReference type="Gene3D" id="3.20.20.70">
    <property type="entry name" value="Aldolase class I"/>
    <property type="match status" value="1"/>
</dbReference>
<comment type="similarity">
    <text evidence="4">Belongs to the NanE family.</text>
</comment>
<sequence>MVGTTLVGPHPVLPAGAGNSLARPSGPSPDAQVRPGPGLDLVAELAREVPVPVIAEGRYHLAEQAAEAVGLGAHAVIGTAITHPTTITRWFATAVAR</sequence>
<keyword evidence="6" id="KW-0413">Isomerase</keyword>
<reference evidence="9" key="1">
    <citation type="submission" date="2022-06" db="EMBL/GenBank/DDBJ databases">
        <title>Sequencing the genomes of 1000 actinobacteria strains.</title>
        <authorList>
            <person name="Klenk H.-P."/>
        </authorList>
    </citation>
    <scope>NUCLEOTIDE SEQUENCE</scope>
    <source>
        <strain evidence="9">DSM 46694</strain>
    </source>
</reference>
<dbReference type="Pfam" id="PF04131">
    <property type="entry name" value="NanE"/>
    <property type="match status" value="1"/>
</dbReference>
<dbReference type="InterPro" id="IPR013785">
    <property type="entry name" value="Aldolase_TIM"/>
</dbReference>
<comment type="function">
    <text evidence="2">Converts N-acetylmannosamine-6-phosphate (ManNAc-6-P) to N-acetylglucosamine-6-phosphate (GlcNAc-6-P).</text>
</comment>
<evidence type="ECO:0000256" key="2">
    <source>
        <dbReference type="ARBA" id="ARBA00002147"/>
    </source>
</evidence>
<comment type="caution">
    <text evidence="9">The sequence shown here is derived from an EMBL/GenBank/DDBJ whole genome shotgun (WGS) entry which is preliminary data.</text>
</comment>
<name>A0A9X2GF76_9ACTN</name>
<comment type="catalytic activity">
    <reaction evidence="1">
        <text>an N-acyl-D-glucosamine 6-phosphate = an N-acyl-D-mannosamine 6-phosphate</text>
        <dbReference type="Rhea" id="RHEA:23932"/>
        <dbReference type="ChEBI" id="CHEBI:57599"/>
        <dbReference type="ChEBI" id="CHEBI:57666"/>
        <dbReference type="EC" id="5.1.3.9"/>
    </reaction>
</comment>
<dbReference type="PANTHER" id="PTHR36204">
    <property type="entry name" value="N-ACETYLMANNOSAMINE-6-PHOSPHATE 2-EPIMERASE-RELATED"/>
    <property type="match status" value="1"/>
</dbReference>
<dbReference type="EMBL" id="JAMZEB010000002">
    <property type="protein sequence ID" value="MCP2358034.1"/>
    <property type="molecule type" value="Genomic_DNA"/>
</dbReference>
<dbReference type="EC" id="5.1.3.9" evidence="5"/>